<protein>
    <submittedName>
        <fullName evidence="1">HPF/RaiA family ribosome-associated protein</fullName>
    </submittedName>
</protein>
<gene>
    <name evidence="1" type="ORF">DXN04_30490</name>
</gene>
<dbReference type="AlphaFoldDB" id="A0A3E1NTD0"/>
<keyword evidence="2" id="KW-1185">Reference proteome</keyword>
<dbReference type="Gene3D" id="3.30.160.100">
    <property type="entry name" value="Ribosome hibernation promotion factor-like"/>
    <property type="match status" value="1"/>
</dbReference>
<dbReference type="InterPro" id="IPR036567">
    <property type="entry name" value="RHF-like"/>
</dbReference>
<dbReference type="Proteomes" id="UP000261174">
    <property type="component" value="Unassembled WGS sequence"/>
</dbReference>
<accession>A0A3E1NTD0</accession>
<name>A0A3E1NTD0_9BACT</name>
<dbReference type="EMBL" id="QTJV01000016">
    <property type="protein sequence ID" value="RFM31170.1"/>
    <property type="molecule type" value="Genomic_DNA"/>
</dbReference>
<organism evidence="1 2">
    <name type="scientific">Chitinophaga silvisoli</name>
    <dbReference type="NCBI Taxonomy" id="2291814"/>
    <lineage>
        <taxon>Bacteria</taxon>
        <taxon>Pseudomonadati</taxon>
        <taxon>Bacteroidota</taxon>
        <taxon>Chitinophagia</taxon>
        <taxon>Chitinophagales</taxon>
        <taxon>Chitinophagaceae</taxon>
        <taxon>Chitinophaga</taxon>
    </lineage>
</organism>
<comment type="caution">
    <text evidence="1">The sequence shown here is derived from an EMBL/GenBank/DDBJ whole genome shotgun (WGS) entry which is preliminary data.</text>
</comment>
<dbReference type="SUPFAM" id="SSF69754">
    <property type="entry name" value="Ribosome binding protein Y (YfiA homologue)"/>
    <property type="match status" value="1"/>
</dbReference>
<reference evidence="1 2" key="1">
    <citation type="submission" date="2018-08" db="EMBL/GenBank/DDBJ databases">
        <title>Chitinophaga sp. K20C18050901, a novel bacterium isolated from forest soil.</title>
        <authorList>
            <person name="Wang C."/>
        </authorList>
    </citation>
    <scope>NUCLEOTIDE SEQUENCE [LARGE SCALE GENOMIC DNA]</scope>
    <source>
        <strain evidence="1 2">K20C18050901</strain>
    </source>
</reference>
<dbReference type="RefSeq" id="WP_116857204.1">
    <property type="nucleotide sequence ID" value="NZ_QTJV01000016.1"/>
</dbReference>
<sequence>MDIIIQSLGFKASNALESYIREKLNTLKTDKIVRANVTLYKGPDSTPENNYCEIRLEVPGQDHFVKKVSPHFEPAVNECVDVLQAQIVKVRGRKEDGNRHQDKLNIQDVLMQEDSDNNEDVELEDVVK</sequence>
<dbReference type="OrthoDB" id="9808702at2"/>
<dbReference type="InterPro" id="IPR003489">
    <property type="entry name" value="RHF/RaiA"/>
</dbReference>
<dbReference type="Pfam" id="PF02482">
    <property type="entry name" value="Ribosomal_S30AE"/>
    <property type="match status" value="1"/>
</dbReference>
<proteinExistence type="predicted"/>
<evidence type="ECO:0000313" key="2">
    <source>
        <dbReference type="Proteomes" id="UP000261174"/>
    </source>
</evidence>
<evidence type="ECO:0000313" key="1">
    <source>
        <dbReference type="EMBL" id="RFM31170.1"/>
    </source>
</evidence>